<gene>
    <name evidence="1" type="ORF">MACH21_13060</name>
</gene>
<dbReference type="EMBL" id="AP027266">
    <property type="protein sequence ID" value="BDW85129.1"/>
    <property type="molecule type" value="Genomic_DNA"/>
</dbReference>
<dbReference type="SUPFAM" id="SSF54909">
    <property type="entry name" value="Dimeric alpha+beta barrel"/>
    <property type="match status" value="1"/>
</dbReference>
<evidence type="ECO:0000313" key="1">
    <source>
        <dbReference type="EMBL" id="BDW85129.1"/>
    </source>
</evidence>
<sequence>MTMTYVQGFLLAVPEARKDEYRRHAAQSWTVFQKLGCLRVQENWGVDVEPGKVTSFPQAVKLEPGEAVVFAWMIWPDKATHDAAWGRIMSEPELQEAMGAEMPFDGTRMMWGGFEPIFVAGAGG</sequence>
<dbReference type="RefSeq" id="WP_338275653.1">
    <property type="nucleotide sequence ID" value="NZ_AP027266.1"/>
</dbReference>
<protein>
    <recommendedName>
        <fullName evidence="3">DUF1428 domain-containing protein</fullName>
    </recommendedName>
</protein>
<organism evidence="1 2">
    <name type="scientific">Roseicyclus marinus</name>
    <dbReference type="NCBI Taxonomy" id="2161673"/>
    <lineage>
        <taxon>Bacteria</taxon>
        <taxon>Pseudomonadati</taxon>
        <taxon>Pseudomonadota</taxon>
        <taxon>Alphaproteobacteria</taxon>
        <taxon>Rhodobacterales</taxon>
        <taxon>Roseobacteraceae</taxon>
        <taxon>Roseicyclus</taxon>
    </lineage>
</organism>
<keyword evidence="2" id="KW-1185">Reference proteome</keyword>
<evidence type="ECO:0008006" key="3">
    <source>
        <dbReference type="Google" id="ProtNLM"/>
    </source>
</evidence>
<evidence type="ECO:0000313" key="2">
    <source>
        <dbReference type="Proteomes" id="UP001337723"/>
    </source>
</evidence>
<dbReference type="KEGG" id="rmai:MACH21_13060"/>
<dbReference type="Gene3D" id="3.30.70.100">
    <property type="match status" value="1"/>
</dbReference>
<dbReference type="Proteomes" id="UP001337723">
    <property type="component" value="Chromosome"/>
</dbReference>
<dbReference type="InterPro" id="IPR011008">
    <property type="entry name" value="Dimeric_a/b-barrel"/>
</dbReference>
<accession>A0AA48H224</accession>
<dbReference type="PIRSF" id="PIRSF007028">
    <property type="entry name" value="UCP007028"/>
    <property type="match status" value="1"/>
</dbReference>
<reference evidence="1 2" key="1">
    <citation type="submission" date="2023-01" db="EMBL/GenBank/DDBJ databases">
        <title>Complete genome sequence of Roseicyclus marinus strain Dej080120_10.</title>
        <authorList>
            <person name="Ueki S."/>
            <person name="Maruyama F."/>
        </authorList>
    </citation>
    <scope>NUCLEOTIDE SEQUENCE [LARGE SCALE GENOMIC DNA]</scope>
    <source>
        <strain evidence="1 2">Dej080120_10</strain>
    </source>
</reference>
<dbReference type="InterPro" id="IPR009874">
    <property type="entry name" value="DUF1428"/>
</dbReference>
<proteinExistence type="predicted"/>
<name>A0AA48H224_9RHOB</name>
<dbReference type="Pfam" id="PF07237">
    <property type="entry name" value="DUF1428"/>
    <property type="match status" value="1"/>
</dbReference>
<dbReference type="AlphaFoldDB" id="A0AA48H224"/>